<proteinExistence type="inferred from homology"/>
<evidence type="ECO:0000256" key="2">
    <source>
        <dbReference type="ARBA" id="ARBA00023002"/>
    </source>
</evidence>
<evidence type="ECO:0000313" key="5">
    <source>
        <dbReference type="Proteomes" id="UP000027920"/>
    </source>
</evidence>
<reference evidence="4 5" key="1">
    <citation type="submission" date="2013-03" db="EMBL/GenBank/DDBJ databases">
        <title>The Genome Sequence of Exophiala aquamarina CBS 119918.</title>
        <authorList>
            <consortium name="The Broad Institute Genomics Platform"/>
            <person name="Cuomo C."/>
            <person name="de Hoog S."/>
            <person name="Gorbushina A."/>
            <person name="Walker B."/>
            <person name="Young S.K."/>
            <person name="Zeng Q."/>
            <person name="Gargeya S."/>
            <person name="Fitzgerald M."/>
            <person name="Haas B."/>
            <person name="Abouelleil A."/>
            <person name="Allen A.W."/>
            <person name="Alvarado L."/>
            <person name="Arachchi H.M."/>
            <person name="Berlin A.M."/>
            <person name="Chapman S.B."/>
            <person name="Gainer-Dewar J."/>
            <person name="Goldberg J."/>
            <person name="Griggs A."/>
            <person name="Gujja S."/>
            <person name="Hansen M."/>
            <person name="Howarth C."/>
            <person name="Imamovic A."/>
            <person name="Ireland A."/>
            <person name="Larimer J."/>
            <person name="McCowan C."/>
            <person name="Murphy C."/>
            <person name="Pearson M."/>
            <person name="Poon T.W."/>
            <person name="Priest M."/>
            <person name="Roberts A."/>
            <person name="Saif S."/>
            <person name="Shea T."/>
            <person name="Sisk P."/>
            <person name="Sykes S."/>
            <person name="Wortman J."/>
            <person name="Nusbaum C."/>
            <person name="Birren B."/>
        </authorList>
    </citation>
    <scope>NUCLEOTIDE SEQUENCE [LARGE SCALE GENOMIC DNA]</scope>
    <source>
        <strain evidence="4 5">CBS 119918</strain>
    </source>
</reference>
<dbReference type="SMART" id="SM00829">
    <property type="entry name" value="PKS_ER"/>
    <property type="match status" value="1"/>
</dbReference>
<dbReference type="OrthoDB" id="48317at2759"/>
<dbReference type="Pfam" id="PF00107">
    <property type="entry name" value="ADH_zinc_N"/>
    <property type="match status" value="1"/>
</dbReference>
<organism evidence="4 5">
    <name type="scientific">Exophiala aquamarina CBS 119918</name>
    <dbReference type="NCBI Taxonomy" id="1182545"/>
    <lineage>
        <taxon>Eukaryota</taxon>
        <taxon>Fungi</taxon>
        <taxon>Dikarya</taxon>
        <taxon>Ascomycota</taxon>
        <taxon>Pezizomycotina</taxon>
        <taxon>Eurotiomycetes</taxon>
        <taxon>Chaetothyriomycetidae</taxon>
        <taxon>Chaetothyriales</taxon>
        <taxon>Herpotrichiellaceae</taxon>
        <taxon>Exophiala</taxon>
    </lineage>
</organism>
<dbReference type="EMBL" id="AMGV01000015">
    <property type="protein sequence ID" value="KEF52954.1"/>
    <property type="molecule type" value="Genomic_DNA"/>
</dbReference>
<evidence type="ECO:0000313" key="4">
    <source>
        <dbReference type="EMBL" id="KEF52954.1"/>
    </source>
</evidence>
<feature type="domain" description="Enoyl reductase (ER)" evidence="3">
    <location>
        <begin position="13"/>
        <end position="350"/>
    </location>
</feature>
<dbReference type="CDD" id="cd08249">
    <property type="entry name" value="enoyl_reductase_like"/>
    <property type="match status" value="1"/>
</dbReference>
<dbReference type="InterPro" id="IPR047122">
    <property type="entry name" value="Trans-enoyl_RdTase-like"/>
</dbReference>
<comment type="caution">
    <text evidence="4">The sequence shown here is derived from an EMBL/GenBank/DDBJ whole genome shotgun (WGS) entry which is preliminary data.</text>
</comment>
<dbReference type="HOGENOM" id="CLU_026673_16_5_1"/>
<keyword evidence="2" id="KW-0560">Oxidoreductase</keyword>
<dbReference type="SUPFAM" id="SSF51735">
    <property type="entry name" value="NAD(P)-binding Rossmann-fold domains"/>
    <property type="match status" value="1"/>
</dbReference>
<accession>A0A072NYL2</accession>
<dbReference type="InterPro" id="IPR020843">
    <property type="entry name" value="ER"/>
</dbReference>
<dbReference type="RefSeq" id="XP_013255544.1">
    <property type="nucleotide sequence ID" value="XM_013400090.1"/>
</dbReference>
<dbReference type="Pfam" id="PF08240">
    <property type="entry name" value="ADH_N"/>
    <property type="match status" value="1"/>
</dbReference>
<gene>
    <name evidence="4" type="ORF">A1O9_10860</name>
</gene>
<dbReference type="PANTHER" id="PTHR45348">
    <property type="entry name" value="HYPOTHETICAL OXIDOREDUCTASE (EUROFUNG)"/>
    <property type="match status" value="1"/>
</dbReference>
<comment type="similarity">
    <text evidence="1">Belongs to the zinc-containing alcohol dehydrogenase family.</text>
</comment>
<protein>
    <recommendedName>
        <fullName evidence="3">Enoyl reductase (ER) domain-containing protein</fullName>
    </recommendedName>
</protein>
<dbReference type="PANTHER" id="PTHR45348:SF2">
    <property type="entry name" value="ZINC-TYPE ALCOHOL DEHYDROGENASE-LIKE PROTEIN C2E1P3.01"/>
    <property type="match status" value="1"/>
</dbReference>
<dbReference type="GO" id="GO:0016651">
    <property type="term" value="F:oxidoreductase activity, acting on NAD(P)H"/>
    <property type="evidence" value="ECO:0007669"/>
    <property type="project" value="InterPro"/>
</dbReference>
<evidence type="ECO:0000259" key="3">
    <source>
        <dbReference type="SMART" id="SM00829"/>
    </source>
</evidence>
<keyword evidence="5" id="KW-1185">Reference proteome</keyword>
<dbReference type="SUPFAM" id="SSF50129">
    <property type="entry name" value="GroES-like"/>
    <property type="match status" value="1"/>
</dbReference>
<dbReference type="Proteomes" id="UP000027920">
    <property type="component" value="Unassembled WGS sequence"/>
</dbReference>
<dbReference type="InterPro" id="IPR036291">
    <property type="entry name" value="NAD(P)-bd_dom_sf"/>
</dbReference>
<sequence>MPTNRAAWLDAKSTTLVVHNAPFPIPGEDEIVVKNACVAINPVDYKLQDWDFLNLRYPAILGCEVAGEIVAIGDQVRNFQTGQRVIGNCHSSVTKDYKNAGFQEYTVLSSSLAVPIPDEMAFSAAVVLPVAVSTASAALFDPGNFGIAVPQMAMSDSPTPAASDLLPPKDTSAVLIWGGSTSVGCVAIQLARAAGLKVITTTSKHNFGLCKALGAHEVFDREADSAVDEIVAALNGKVLVGALNAVGAQNTLQTCIDILVRTESRKLVATTLPVEEGVERRGVQVNFFHGLSILQNGLASTIWNEFLPQALQDGTLVPKPDAVIVGHGLDDIQKGLNKAREGYSASKLVVTL</sequence>
<dbReference type="InterPro" id="IPR013149">
    <property type="entry name" value="ADH-like_C"/>
</dbReference>
<evidence type="ECO:0000256" key="1">
    <source>
        <dbReference type="ARBA" id="ARBA00008072"/>
    </source>
</evidence>
<dbReference type="STRING" id="1182545.A0A072NYL2"/>
<dbReference type="InterPro" id="IPR013154">
    <property type="entry name" value="ADH-like_N"/>
</dbReference>
<dbReference type="Gene3D" id="3.90.180.10">
    <property type="entry name" value="Medium-chain alcohol dehydrogenases, catalytic domain"/>
    <property type="match status" value="1"/>
</dbReference>
<dbReference type="GeneID" id="25285763"/>
<dbReference type="Gene3D" id="3.40.50.720">
    <property type="entry name" value="NAD(P)-binding Rossmann-like Domain"/>
    <property type="match status" value="1"/>
</dbReference>
<dbReference type="AlphaFoldDB" id="A0A072NYL2"/>
<name>A0A072NYL2_9EURO</name>
<dbReference type="VEuPathDB" id="FungiDB:A1O9_10860"/>
<dbReference type="InterPro" id="IPR011032">
    <property type="entry name" value="GroES-like_sf"/>
</dbReference>